<organism evidence="2 3">
    <name type="scientific">Actinokineospora auranticolor</name>
    <dbReference type="NCBI Taxonomy" id="155976"/>
    <lineage>
        <taxon>Bacteria</taxon>
        <taxon>Bacillati</taxon>
        <taxon>Actinomycetota</taxon>
        <taxon>Actinomycetes</taxon>
        <taxon>Pseudonocardiales</taxon>
        <taxon>Pseudonocardiaceae</taxon>
        <taxon>Actinokineospora</taxon>
    </lineage>
</organism>
<evidence type="ECO:0000259" key="1">
    <source>
        <dbReference type="Pfam" id="PF01243"/>
    </source>
</evidence>
<accession>A0A2S6GKL1</accession>
<dbReference type="InterPro" id="IPR024029">
    <property type="entry name" value="Pyridox_Oxase_FMN-dep"/>
</dbReference>
<dbReference type="PANTHER" id="PTHR42815:SF2">
    <property type="entry name" value="FAD-BINDING, PUTATIVE (AFU_ORTHOLOGUE AFUA_6G07600)-RELATED"/>
    <property type="match status" value="1"/>
</dbReference>
<dbReference type="InterPro" id="IPR011576">
    <property type="entry name" value="Pyridox_Oxase_N"/>
</dbReference>
<gene>
    <name evidence="2" type="ORF">CLV40_1128</name>
</gene>
<comment type="caution">
    <text evidence="2">The sequence shown here is derived from an EMBL/GenBank/DDBJ whole genome shotgun (WGS) entry which is preliminary data.</text>
</comment>
<evidence type="ECO:0000313" key="3">
    <source>
        <dbReference type="Proteomes" id="UP000239203"/>
    </source>
</evidence>
<dbReference type="SUPFAM" id="SSF50475">
    <property type="entry name" value="FMN-binding split barrel"/>
    <property type="match status" value="1"/>
</dbReference>
<dbReference type="Gene3D" id="2.30.110.10">
    <property type="entry name" value="Electron Transport, Fmn-binding Protein, Chain A"/>
    <property type="match status" value="1"/>
</dbReference>
<dbReference type="InterPro" id="IPR012349">
    <property type="entry name" value="Split_barrel_FMN-bd"/>
</dbReference>
<dbReference type="AlphaFoldDB" id="A0A2S6GKL1"/>
<reference evidence="2 3" key="1">
    <citation type="submission" date="2018-02" db="EMBL/GenBank/DDBJ databases">
        <title>Genomic Encyclopedia of Archaeal and Bacterial Type Strains, Phase II (KMG-II): from individual species to whole genera.</title>
        <authorList>
            <person name="Goeker M."/>
        </authorList>
    </citation>
    <scope>NUCLEOTIDE SEQUENCE [LARGE SCALE GENOMIC DNA]</scope>
    <source>
        <strain evidence="2 3">YU 961-1</strain>
    </source>
</reference>
<dbReference type="NCBIfam" id="TIGR04025">
    <property type="entry name" value="PPOX_FMN_DR2398"/>
    <property type="match status" value="1"/>
</dbReference>
<proteinExistence type="predicted"/>
<dbReference type="EMBL" id="PTIX01000012">
    <property type="protein sequence ID" value="PPK65749.1"/>
    <property type="molecule type" value="Genomic_DNA"/>
</dbReference>
<evidence type="ECO:0000313" key="2">
    <source>
        <dbReference type="EMBL" id="PPK65749.1"/>
    </source>
</evidence>
<feature type="domain" description="Pyridoxamine 5'-phosphate oxidase N-terminal" evidence="1">
    <location>
        <begin position="37"/>
        <end position="157"/>
    </location>
</feature>
<name>A0A2S6GKL1_9PSEU</name>
<dbReference type="Proteomes" id="UP000239203">
    <property type="component" value="Unassembled WGS sequence"/>
</dbReference>
<dbReference type="PANTHER" id="PTHR42815">
    <property type="entry name" value="FAD-BINDING, PUTATIVE (AFU_ORTHOLOGUE AFUA_6G07600)-RELATED"/>
    <property type="match status" value="1"/>
</dbReference>
<dbReference type="Pfam" id="PF01243">
    <property type="entry name" value="PNPOx_N"/>
    <property type="match status" value="1"/>
</dbReference>
<sequence length="212" mass="22670">MAGVDLFADAVASEEELRSIYEDPKANARAKEISGVDELAREFIACSSMVFVASFGADGRCDATPRGGPPGFVSVLDSGDVVIPDATGNRRLDTFRNVVATGRVGLVFIIPGRGQTLRVNGRACVSVRAELLAGLTAVGNPPRAALVVRPEEVFTHCPKAFVRSRVWQPESWLDASAQPDPAVIAQAHIGDPGLTVEDVRQDQIDSLRYRLA</sequence>
<protein>
    <recommendedName>
        <fullName evidence="1">Pyridoxamine 5'-phosphate oxidase N-terminal domain-containing protein</fullName>
    </recommendedName>
</protein>
<keyword evidence="3" id="KW-1185">Reference proteome</keyword>